<protein>
    <submittedName>
        <fullName evidence="1">Uncharacterized protein</fullName>
    </submittedName>
</protein>
<organism evidence="1 2">
    <name type="scientific">Colletotrichum lupini</name>
    <dbReference type="NCBI Taxonomy" id="145971"/>
    <lineage>
        <taxon>Eukaryota</taxon>
        <taxon>Fungi</taxon>
        <taxon>Dikarya</taxon>
        <taxon>Ascomycota</taxon>
        <taxon>Pezizomycotina</taxon>
        <taxon>Sordariomycetes</taxon>
        <taxon>Hypocreomycetidae</taxon>
        <taxon>Glomerellales</taxon>
        <taxon>Glomerellaceae</taxon>
        <taxon>Colletotrichum</taxon>
        <taxon>Colletotrichum acutatum species complex</taxon>
    </lineage>
</organism>
<dbReference type="AlphaFoldDB" id="A0A9Q8WDM3"/>
<reference evidence="1" key="1">
    <citation type="journal article" date="2021" name="Mol. Plant Microbe Interact.">
        <title>Complete Genome Sequence of the Plant-Pathogenic Fungus Colletotrichum lupini.</title>
        <authorList>
            <person name="Baroncelli R."/>
            <person name="Pensec F."/>
            <person name="Da Lio D."/>
            <person name="Boufleur T."/>
            <person name="Vicente I."/>
            <person name="Sarrocco S."/>
            <person name="Picot A."/>
            <person name="Baraldi E."/>
            <person name="Sukno S."/>
            <person name="Thon M."/>
            <person name="Le Floch G."/>
        </authorList>
    </citation>
    <scope>NUCLEOTIDE SEQUENCE</scope>
    <source>
        <strain evidence="1">IMI 504893</strain>
    </source>
</reference>
<dbReference type="GeneID" id="73338993"/>
<gene>
    <name evidence="1" type="ORF">CLUP02_04974</name>
</gene>
<dbReference type="Proteomes" id="UP000830671">
    <property type="component" value="Chromosome 3"/>
</dbReference>
<dbReference type="EMBL" id="CP019475">
    <property type="protein sequence ID" value="UQC79494.1"/>
    <property type="molecule type" value="Genomic_DNA"/>
</dbReference>
<accession>A0A9Q8WDM3</accession>
<keyword evidence="2" id="KW-1185">Reference proteome</keyword>
<sequence>MWMLNLGQPKSYRFDLFFFSGTIFAAYPSFSMDPLFSERAQASLYRITCRMGLLGIFTATRFEGNPGWTWRELQNPTRSDAPRGQDPLRYHVLCIRTDDEDSWSLSVRLPFQYRSLHTKDKATAATASKSLDRLLGFGQLESGTPIRDVDDVKTWYNVRLQAVVTILGLCGLITVQLVMDAEEGPVVRCGFGDSQ</sequence>
<dbReference type="RefSeq" id="XP_049141126.1">
    <property type="nucleotide sequence ID" value="XM_049283983.1"/>
</dbReference>
<evidence type="ECO:0000313" key="1">
    <source>
        <dbReference type="EMBL" id="UQC79494.1"/>
    </source>
</evidence>
<dbReference type="KEGG" id="clup:CLUP02_04974"/>
<evidence type="ECO:0000313" key="2">
    <source>
        <dbReference type="Proteomes" id="UP000830671"/>
    </source>
</evidence>
<name>A0A9Q8WDM3_9PEZI</name>
<proteinExistence type="predicted"/>